<name>A0AC61YXC8_BACIU</name>
<gene>
    <name evidence="1" type="ORF">P5658_25540</name>
</gene>
<accession>A0AC61YXC8</accession>
<proteinExistence type="predicted"/>
<evidence type="ECO:0000313" key="1">
    <source>
        <dbReference type="EMBL" id="WGE07664.1"/>
    </source>
</evidence>
<dbReference type="EMBL" id="CP121756">
    <property type="protein sequence ID" value="WGE07664.1"/>
    <property type="molecule type" value="Genomic_DNA"/>
</dbReference>
<reference evidence="1" key="1">
    <citation type="submission" date="2025-02" db="EMBL/GenBank/DDBJ databases">
        <title>Complete genome sequences of 52 Bacillus and Priestia strains isolated from West-African fermentations and 26 reference strains from the DSMZ collection.</title>
        <authorList>
            <person name="Wiedenbein E.S."/>
            <person name="Canoy T.S."/>
            <person name="Hui Y."/>
            <person name="Parkouda C."/>
            <person name="Dawende C."/>
            <person name="Ametefe E."/>
            <person name="Jespersen L."/>
            <person name="Nielsen D.S."/>
        </authorList>
    </citation>
    <scope>NUCLEOTIDE SEQUENCE</scope>
    <source>
        <strain evidence="1">PRO122</strain>
    </source>
</reference>
<protein>
    <submittedName>
        <fullName evidence="1">Helix-turn-helix domain-containing protein</fullName>
    </submittedName>
</protein>
<evidence type="ECO:0000313" key="2">
    <source>
        <dbReference type="Proteomes" id="UP001217185"/>
    </source>
</evidence>
<sequence length="127" mass="14373">MLPKRLKQRRKVLGLTQTQLAEKVNTKKTTISNYETGYSTPSNEMLSDLADALQTTADYLLGRTDNDSMTDNTPVTPDLINDPDLQIAFKEAADFSEEARRQTIDFINYLKEKEKAKGRKNPNSSDE</sequence>
<organism evidence="1 2">
    <name type="scientific">Bacillus subtilis</name>
    <dbReference type="NCBI Taxonomy" id="1423"/>
    <lineage>
        <taxon>Bacteria</taxon>
        <taxon>Bacillati</taxon>
        <taxon>Bacillota</taxon>
        <taxon>Bacilli</taxon>
        <taxon>Bacillales</taxon>
        <taxon>Bacillaceae</taxon>
        <taxon>Bacillus</taxon>
    </lineage>
</organism>
<dbReference type="Proteomes" id="UP001217185">
    <property type="component" value="Chromosome"/>
</dbReference>